<proteinExistence type="predicted"/>
<feature type="domain" description="Polypeptide-transport-associated ShlB-type" evidence="7">
    <location>
        <begin position="126"/>
        <end position="199"/>
    </location>
</feature>
<dbReference type="Pfam" id="PF03865">
    <property type="entry name" value="ShlB"/>
    <property type="match status" value="1"/>
</dbReference>
<keyword evidence="1" id="KW-1134">Transmembrane beta strand</keyword>
<dbReference type="PANTHER" id="PTHR34597:SF6">
    <property type="entry name" value="BLR6126 PROTEIN"/>
    <property type="match status" value="1"/>
</dbReference>
<evidence type="ECO:0000256" key="3">
    <source>
        <dbReference type="ARBA" id="ARBA00023237"/>
    </source>
</evidence>
<keyword evidence="5" id="KW-1133">Transmembrane helix</keyword>
<evidence type="ECO:0000259" key="6">
    <source>
        <dbReference type="Pfam" id="PF03865"/>
    </source>
</evidence>
<evidence type="ECO:0000256" key="1">
    <source>
        <dbReference type="ARBA" id="ARBA00022452"/>
    </source>
</evidence>
<accession>A0ABV4WMB2</accession>
<reference evidence="8 9" key="1">
    <citation type="submission" date="2024-09" db="EMBL/GenBank/DDBJ databases">
        <title>Floridaenema gen nov. (Aerosakkonemataceae, Aerosakkonematales ord. nov., Cyanobacteria) from benthic tropical and subtropical fresh waters, with the description of four new species.</title>
        <authorList>
            <person name="Moretto J.A."/>
            <person name="Berthold D.E."/>
            <person name="Lefler F.W."/>
            <person name="Huang I.-S."/>
            <person name="Laughinghouse H. IV."/>
        </authorList>
    </citation>
    <scope>NUCLEOTIDE SEQUENCE [LARGE SCALE GENOMIC DNA]</scope>
    <source>
        <strain evidence="8 9">BLCC-F167</strain>
    </source>
</reference>
<gene>
    <name evidence="8" type="ORF">ACE1CA_16780</name>
</gene>
<dbReference type="InterPro" id="IPR013686">
    <property type="entry name" value="Polypept-transport_assoc_ShlB"/>
</dbReference>
<dbReference type="Gene3D" id="3.10.20.310">
    <property type="entry name" value="membrane protein fhac"/>
    <property type="match status" value="1"/>
</dbReference>
<dbReference type="RefSeq" id="WP_413278580.1">
    <property type="nucleotide sequence ID" value="NZ_JBHFNT010000141.1"/>
</dbReference>
<dbReference type="InterPro" id="IPR051544">
    <property type="entry name" value="TPS_OM_transporter"/>
</dbReference>
<sequence length="624" mass="69069">MDEITFAMDSSVRYLSLNFMTLPKLVAIPISTAMVNLICFRQKGRRLLYSAFYLFSTAQLVLLCTSPLFAQQIPVPTLPQPPTTPLPPPLPPPTPLPPPSELLTPPGSAPAPNIPEPLPDIPGEIKVDGYQVEGSTVFSKEEFDAVLKPFVGNISFAQLLQARSAVTQLYVSKGYITSGAFIPPQTLTGGIVKIQVVEGSIEEIRVTGTGRLNPNYVRSRLRLGAKTPLNVNRLLESLQLLQLNPLIRNISAELSAGTRPGLSILEVTVRPERTFSASISLDNNSPPSVGVFRRQLNINQANLTGNGDSFTVSYSNTNGSNQIETNYILPVNARNGTIRLGFDWIKSSIIEEPFDQVDIGAVSYDYELSFRQPVILTPNKELALGLTLNRRESNTTLLGEPFPLSPGANEEGQTRLSIIRFFQEWTKRDSQSVFAARSQFSLGIGAFDASIRESAPDGRFFSWRGQAQWLRLLGRNVTDPSGSPILLIRADMQLADRPLVPLEQFAIGGADSVRGYRQDLFLTDNGILGSVEVRIPVYRLRDRPGVFQVIPFVDVGKVWNNGDREDPDPGILASIGVGLQWQMGERLRFRFDYGLPLVNANLRERTLQEQGFYFSFQYNPFARD</sequence>
<organism evidence="8 9">
    <name type="scientific">Floridaenema evergladense BLCC-F167</name>
    <dbReference type="NCBI Taxonomy" id="3153639"/>
    <lineage>
        <taxon>Bacteria</taxon>
        <taxon>Bacillati</taxon>
        <taxon>Cyanobacteriota</taxon>
        <taxon>Cyanophyceae</taxon>
        <taxon>Oscillatoriophycideae</taxon>
        <taxon>Aerosakkonematales</taxon>
        <taxon>Aerosakkonemataceae</taxon>
        <taxon>Floridanema</taxon>
        <taxon>Floridanema evergladense</taxon>
    </lineage>
</organism>
<dbReference type="InterPro" id="IPR005565">
    <property type="entry name" value="Hemolysn_activator_HlyB_C"/>
</dbReference>
<feature type="compositionally biased region" description="Pro residues" evidence="4">
    <location>
        <begin position="107"/>
        <end position="117"/>
    </location>
</feature>
<feature type="transmembrane region" description="Helical" evidence="5">
    <location>
        <begin position="47"/>
        <end position="70"/>
    </location>
</feature>
<keyword evidence="3" id="KW-0998">Cell outer membrane</keyword>
<evidence type="ECO:0000256" key="5">
    <source>
        <dbReference type="SAM" id="Phobius"/>
    </source>
</evidence>
<keyword evidence="2 5" id="KW-0812">Transmembrane</keyword>
<feature type="domain" description="Haemolysin activator HlyB C-terminal" evidence="6">
    <location>
        <begin position="261"/>
        <end position="580"/>
    </location>
</feature>
<dbReference type="Gene3D" id="2.40.160.50">
    <property type="entry name" value="membrane protein fhac: a member of the omp85/tpsb transporter family"/>
    <property type="match status" value="1"/>
</dbReference>
<evidence type="ECO:0000313" key="9">
    <source>
        <dbReference type="Proteomes" id="UP001576780"/>
    </source>
</evidence>
<dbReference type="EMBL" id="JBHFNT010000141">
    <property type="protein sequence ID" value="MFB2836190.1"/>
    <property type="molecule type" value="Genomic_DNA"/>
</dbReference>
<comment type="caution">
    <text evidence="8">The sequence shown here is derived from an EMBL/GenBank/DDBJ whole genome shotgun (WGS) entry which is preliminary data.</text>
</comment>
<feature type="transmembrane region" description="Helical" evidence="5">
    <location>
        <begin position="20"/>
        <end position="40"/>
    </location>
</feature>
<evidence type="ECO:0000256" key="2">
    <source>
        <dbReference type="ARBA" id="ARBA00022692"/>
    </source>
</evidence>
<evidence type="ECO:0000313" key="8">
    <source>
        <dbReference type="EMBL" id="MFB2836190.1"/>
    </source>
</evidence>
<name>A0ABV4WMB2_9CYAN</name>
<protein>
    <submittedName>
        <fullName evidence="8">ShlB/FhaC/HecB family hemolysin secretion/activation protein</fullName>
    </submittedName>
</protein>
<keyword evidence="5" id="KW-0472">Membrane</keyword>
<feature type="compositionally biased region" description="Pro residues" evidence="4">
    <location>
        <begin position="79"/>
        <end position="100"/>
    </location>
</feature>
<dbReference type="Pfam" id="PF08479">
    <property type="entry name" value="POTRA_2"/>
    <property type="match status" value="1"/>
</dbReference>
<feature type="region of interest" description="Disordered" evidence="4">
    <location>
        <begin position="79"/>
        <end position="117"/>
    </location>
</feature>
<evidence type="ECO:0000256" key="4">
    <source>
        <dbReference type="SAM" id="MobiDB-lite"/>
    </source>
</evidence>
<dbReference type="PANTHER" id="PTHR34597">
    <property type="entry name" value="SLR1661 PROTEIN"/>
    <property type="match status" value="1"/>
</dbReference>
<dbReference type="Proteomes" id="UP001576780">
    <property type="component" value="Unassembled WGS sequence"/>
</dbReference>
<keyword evidence="9" id="KW-1185">Reference proteome</keyword>
<evidence type="ECO:0000259" key="7">
    <source>
        <dbReference type="Pfam" id="PF08479"/>
    </source>
</evidence>